<dbReference type="PANTHER" id="PTHR31356:SF53">
    <property type="entry name" value="HEME PEROXIDASE"/>
    <property type="match status" value="1"/>
</dbReference>
<keyword evidence="6 8" id="KW-0560">Oxidoreductase</keyword>
<dbReference type="PROSITE" id="PS50873">
    <property type="entry name" value="PEROXIDASE_4"/>
    <property type="match status" value="1"/>
</dbReference>
<dbReference type="SUPFAM" id="SSF48113">
    <property type="entry name" value="Heme-dependent peroxidases"/>
    <property type="match status" value="1"/>
</dbReference>
<feature type="chain" id="PRO_5041767814" description="Peroxidase" evidence="8">
    <location>
        <begin position="17"/>
        <end position="525"/>
    </location>
</feature>
<dbReference type="GO" id="GO:0046872">
    <property type="term" value="F:metal ion binding"/>
    <property type="evidence" value="ECO:0007669"/>
    <property type="project" value="UniProtKB-UniRule"/>
</dbReference>
<feature type="domain" description="Plant heme peroxidase family profile" evidence="9">
    <location>
        <begin position="66"/>
        <end position="332"/>
    </location>
</feature>
<evidence type="ECO:0000256" key="1">
    <source>
        <dbReference type="ARBA" id="ARBA00003917"/>
    </source>
</evidence>
<dbReference type="AlphaFoldDB" id="A0AAD7EK33"/>
<dbReference type="PRINTS" id="PR00458">
    <property type="entry name" value="PEROXIDASE"/>
</dbReference>
<organism evidence="10 11">
    <name type="scientific">Mycena albidolilacea</name>
    <dbReference type="NCBI Taxonomy" id="1033008"/>
    <lineage>
        <taxon>Eukaryota</taxon>
        <taxon>Fungi</taxon>
        <taxon>Dikarya</taxon>
        <taxon>Basidiomycota</taxon>
        <taxon>Agaricomycotina</taxon>
        <taxon>Agaricomycetes</taxon>
        <taxon>Agaricomycetidae</taxon>
        <taxon>Agaricales</taxon>
        <taxon>Marasmiineae</taxon>
        <taxon>Mycenaceae</taxon>
        <taxon>Mycena</taxon>
    </lineage>
</organism>
<evidence type="ECO:0000256" key="5">
    <source>
        <dbReference type="ARBA" id="ARBA00022723"/>
    </source>
</evidence>
<evidence type="ECO:0000256" key="7">
    <source>
        <dbReference type="ARBA" id="ARBA00023004"/>
    </source>
</evidence>
<keyword evidence="4" id="KW-0349">Heme</keyword>
<dbReference type="Pfam" id="PF00141">
    <property type="entry name" value="peroxidase"/>
    <property type="match status" value="1"/>
</dbReference>
<evidence type="ECO:0000256" key="8">
    <source>
        <dbReference type="RuleBase" id="RU363051"/>
    </source>
</evidence>
<keyword evidence="8" id="KW-0732">Signal</keyword>
<dbReference type="InterPro" id="IPR010255">
    <property type="entry name" value="Haem_peroxidase_sf"/>
</dbReference>
<dbReference type="InterPro" id="IPR002207">
    <property type="entry name" value="Peroxidase_I"/>
</dbReference>
<evidence type="ECO:0000259" key="9">
    <source>
        <dbReference type="PROSITE" id="PS50873"/>
    </source>
</evidence>
<evidence type="ECO:0000256" key="4">
    <source>
        <dbReference type="ARBA" id="ARBA00022617"/>
    </source>
</evidence>
<dbReference type="InterPro" id="IPR044831">
    <property type="entry name" value="Ccp1-like"/>
</dbReference>
<keyword evidence="3 8" id="KW-0575">Peroxidase</keyword>
<dbReference type="EMBL" id="JARIHO010000034">
    <property type="protein sequence ID" value="KAJ7333369.1"/>
    <property type="molecule type" value="Genomic_DNA"/>
</dbReference>
<keyword evidence="11" id="KW-1185">Reference proteome</keyword>
<dbReference type="GO" id="GO:0034599">
    <property type="term" value="P:cellular response to oxidative stress"/>
    <property type="evidence" value="ECO:0007669"/>
    <property type="project" value="InterPro"/>
</dbReference>
<dbReference type="InterPro" id="IPR002016">
    <property type="entry name" value="Haem_peroxidase"/>
</dbReference>
<dbReference type="EC" id="1.11.1.-" evidence="8"/>
<keyword evidence="5" id="KW-0479">Metal-binding</keyword>
<evidence type="ECO:0000256" key="3">
    <source>
        <dbReference type="ARBA" id="ARBA00022559"/>
    </source>
</evidence>
<evidence type="ECO:0000256" key="2">
    <source>
        <dbReference type="ARBA" id="ARBA00005997"/>
    </source>
</evidence>
<proteinExistence type="inferred from homology"/>
<protein>
    <recommendedName>
        <fullName evidence="8">Peroxidase</fullName>
        <ecNumber evidence="8">1.11.1.-</ecNumber>
    </recommendedName>
</protein>
<sequence length="525" mass="56678">MMFTLALFAYLATASAYIWPSPQLDALESLRFPAEFSFIPSFLEPCGTFSSPAGDGDEEISGRSNAADWIRTAYHDMATHNVVDGTGGMDASIRFAEEQARPENAGNGFSNTLSVLTQVSSHNVSVADLLALGLVLAIEKCGGPQIAFRGGRIDAEEPNIPGVPEPQQDLDSHIASFARQGFTKEEMIGLVACGHTFGGVQHDPFPDIVPELNDPHNVESVAHFDSTSTNFDNNIATKYINGTTLNPLVVGTNATTNSDQRIFGSDGNVTMLSFAKSHQHFASTCADLFARMIDTVPSGVQLTEVITPLPVKPELQPLTIDGDILQFAGSIRFWNLTENPDRVVQIIWDDHVGGVHNLTLLPSQERTPSNFMTWYDFGPTEDVEFLSLDATAGITNMQFTLDDKLEDQGGVGFAVQDALVFSTTSCRTSTSPPAAKFDVAVRRGVNVTRMYTEDEVKDATGHGFLVERYSFSPVEPGAATNTPYTFWTANLTQNATSYVTAEIDGAKISVGPIAAFLALPSCPEL</sequence>
<dbReference type="Gene3D" id="1.10.520.10">
    <property type="match status" value="1"/>
</dbReference>
<dbReference type="Gene3D" id="1.10.420.10">
    <property type="entry name" value="Peroxidase, domain 2"/>
    <property type="match status" value="1"/>
</dbReference>
<evidence type="ECO:0000313" key="11">
    <source>
        <dbReference type="Proteomes" id="UP001218218"/>
    </source>
</evidence>
<reference evidence="10" key="1">
    <citation type="submission" date="2023-03" db="EMBL/GenBank/DDBJ databases">
        <title>Massive genome expansion in bonnet fungi (Mycena s.s.) driven by repeated elements and novel gene families across ecological guilds.</title>
        <authorList>
            <consortium name="Lawrence Berkeley National Laboratory"/>
            <person name="Harder C.B."/>
            <person name="Miyauchi S."/>
            <person name="Viragh M."/>
            <person name="Kuo A."/>
            <person name="Thoen E."/>
            <person name="Andreopoulos B."/>
            <person name="Lu D."/>
            <person name="Skrede I."/>
            <person name="Drula E."/>
            <person name="Henrissat B."/>
            <person name="Morin E."/>
            <person name="Kohler A."/>
            <person name="Barry K."/>
            <person name="LaButti K."/>
            <person name="Morin E."/>
            <person name="Salamov A."/>
            <person name="Lipzen A."/>
            <person name="Mereny Z."/>
            <person name="Hegedus B."/>
            <person name="Baldrian P."/>
            <person name="Stursova M."/>
            <person name="Weitz H."/>
            <person name="Taylor A."/>
            <person name="Grigoriev I.V."/>
            <person name="Nagy L.G."/>
            <person name="Martin F."/>
            <person name="Kauserud H."/>
        </authorList>
    </citation>
    <scope>NUCLEOTIDE SEQUENCE</scope>
    <source>
        <strain evidence="10">CBHHK002</strain>
    </source>
</reference>
<dbReference type="PRINTS" id="PR00459">
    <property type="entry name" value="ASPEROXIDASE"/>
</dbReference>
<name>A0AAD7EK33_9AGAR</name>
<keyword evidence="7" id="KW-0408">Iron</keyword>
<dbReference type="GO" id="GO:0042744">
    <property type="term" value="P:hydrogen peroxide catabolic process"/>
    <property type="evidence" value="ECO:0007669"/>
    <property type="project" value="TreeGrafter"/>
</dbReference>
<comment type="similarity">
    <text evidence="2">Belongs to the peroxidase family. Cytochrome c peroxidase subfamily.</text>
</comment>
<evidence type="ECO:0000256" key="6">
    <source>
        <dbReference type="ARBA" id="ARBA00023002"/>
    </source>
</evidence>
<dbReference type="PANTHER" id="PTHR31356">
    <property type="entry name" value="THYLAKOID LUMENAL 29 KDA PROTEIN, CHLOROPLASTIC-RELATED"/>
    <property type="match status" value="1"/>
</dbReference>
<dbReference type="GO" id="GO:0000302">
    <property type="term" value="P:response to reactive oxygen species"/>
    <property type="evidence" value="ECO:0007669"/>
    <property type="project" value="TreeGrafter"/>
</dbReference>
<evidence type="ECO:0000313" key="10">
    <source>
        <dbReference type="EMBL" id="KAJ7333369.1"/>
    </source>
</evidence>
<feature type="signal peptide" evidence="8">
    <location>
        <begin position="1"/>
        <end position="16"/>
    </location>
</feature>
<dbReference type="Proteomes" id="UP001218218">
    <property type="component" value="Unassembled WGS sequence"/>
</dbReference>
<comment type="caution">
    <text evidence="10">The sequence shown here is derived from an EMBL/GenBank/DDBJ whole genome shotgun (WGS) entry which is preliminary data.</text>
</comment>
<accession>A0AAD7EK33</accession>
<dbReference type="GO" id="GO:0004601">
    <property type="term" value="F:peroxidase activity"/>
    <property type="evidence" value="ECO:0007669"/>
    <property type="project" value="UniProtKB-KW"/>
</dbReference>
<gene>
    <name evidence="10" type="ORF">DFH08DRAFT_305657</name>
</gene>
<dbReference type="GO" id="GO:0020037">
    <property type="term" value="F:heme binding"/>
    <property type="evidence" value="ECO:0007669"/>
    <property type="project" value="UniProtKB-UniRule"/>
</dbReference>
<comment type="function">
    <text evidence="1">Destroys radicals which are normally produced within the cells and which are toxic to biological systems.</text>
</comment>